<name>A0ABQ4VC66_9MYCO</name>
<evidence type="ECO:0000259" key="1">
    <source>
        <dbReference type="Pfam" id="PF16170"/>
    </source>
</evidence>
<proteinExistence type="predicted"/>
<sequence length="247" mass="26979">MSAVDTVLFVGVGGRDADTDSARFDEATHTWTVGARCARVLVASDGVLPLHLSNADGLDPYLGVAVHGVPNYFLITGPDAAAQKGYIAKCLNYLSRTGNTRIEVRSSTQRYFNERPHGGAHRRGRYWRRVARRIPSAFEVSSLDDENDAADTVYDGPATVNIDGQGHEAWVRLTGHIDPIDGHYHWQGRVFDTDVDVKVPREVIVAMSGRAARARLTERTPQSTYSVAGVGAPPFPLDEVEVEVPLL</sequence>
<feature type="domain" description="DUF4873" evidence="1">
    <location>
        <begin position="152"/>
        <end position="236"/>
    </location>
</feature>
<keyword evidence="3" id="KW-1185">Reference proteome</keyword>
<dbReference type="Proteomes" id="UP001060504">
    <property type="component" value="Unassembled WGS sequence"/>
</dbReference>
<comment type="caution">
    <text evidence="2">The sequence shown here is derived from an EMBL/GenBank/DDBJ whole genome shotgun (WGS) entry which is preliminary data.</text>
</comment>
<evidence type="ECO:0000313" key="2">
    <source>
        <dbReference type="EMBL" id="GJF16495.1"/>
    </source>
</evidence>
<dbReference type="Pfam" id="PF16170">
    <property type="entry name" value="DUF4873"/>
    <property type="match status" value="1"/>
</dbReference>
<gene>
    <name evidence="2" type="ORF">NGTWS1702_21480</name>
</gene>
<organism evidence="2 3">
    <name type="scientific">Mycolicibacterium cyprinidarum</name>
    <dbReference type="NCBI Taxonomy" id="2860311"/>
    <lineage>
        <taxon>Bacteria</taxon>
        <taxon>Bacillati</taxon>
        <taxon>Actinomycetota</taxon>
        <taxon>Actinomycetes</taxon>
        <taxon>Mycobacteriales</taxon>
        <taxon>Mycobacteriaceae</taxon>
        <taxon>Mycolicibacterium</taxon>
    </lineage>
</organism>
<dbReference type="EMBL" id="BPRH01002252">
    <property type="protein sequence ID" value="GJF16495.1"/>
    <property type="molecule type" value="Genomic_DNA"/>
</dbReference>
<accession>A0ABQ4VC66</accession>
<protein>
    <recommendedName>
        <fullName evidence="1">DUF4873 domain-containing protein</fullName>
    </recommendedName>
</protein>
<evidence type="ECO:0000313" key="3">
    <source>
        <dbReference type="Proteomes" id="UP001060504"/>
    </source>
</evidence>
<dbReference type="InterPro" id="IPR032371">
    <property type="entry name" value="DUF4873"/>
</dbReference>
<dbReference type="InterPro" id="IPR036188">
    <property type="entry name" value="FAD/NAD-bd_sf"/>
</dbReference>
<dbReference type="Gene3D" id="3.50.50.60">
    <property type="entry name" value="FAD/NAD(P)-binding domain"/>
    <property type="match status" value="1"/>
</dbReference>
<reference evidence="2 3" key="1">
    <citation type="submission" date="2021-08" db="EMBL/GenBank/DDBJ databases">
        <title>Draft genome sequence of Mycolicibacterium sp. NGTWS1702 strain.</title>
        <authorList>
            <person name="Matsumoto M."/>
            <person name="Tang B.C.C."/>
            <person name="Machida Y."/>
            <person name="Matoyama H."/>
            <person name="Kishihara T."/>
            <person name="Sato S."/>
            <person name="Kondo I."/>
            <person name="Sano M."/>
            <person name="Kato G."/>
        </authorList>
    </citation>
    <scope>NUCLEOTIDE SEQUENCE [LARGE SCALE GENOMIC DNA]</scope>
    <source>
        <strain evidence="2 3">NGTWSNA01</strain>
    </source>
</reference>